<dbReference type="Pfam" id="PF00248">
    <property type="entry name" value="Aldo_ket_red"/>
    <property type="match status" value="1"/>
</dbReference>
<dbReference type="Proteomes" id="UP000004386">
    <property type="component" value="Unassembled WGS sequence"/>
</dbReference>
<evidence type="ECO:0000313" key="5">
    <source>
        <dbReference type="EMBL" id="EEQ95917.1"/>
    </source>
</evidence>
<gene>
    <name evidence="5" type="ORF">OINT_1001319</name>
</gene>
<protein>
    <submittedName>
        <fullName evidence="5">Aldo/keto reductase</fullName>
    </submittedName>
</protein>
<evidence type="ECO:0000259" key="4">
    <source>
        <dbReference type="Pfam" id="PF00248"/>
    </source>
</evidence>
<dbReference type="PANTHER" id="PTHR43638:SF3">
    <property type="entry name" value="ALDEHYDE REDUCTASE"/>
    <property type="match status" value="1"/>
</dbReference>
<sequence>MTIMAMIVSRGNAMTGTIPRITLPSGQMVPALGQGTWYMGEDSAQRRYEIEALRSGINLGMTLIDTAEMYADGEAEDVVGEAVSGRRDDVFLVSKVLPFNASRKGTIEACERSLKRLRTERIDLYLLHWRGRYPLEETVAAFEQLKHAGKIASWGVSNFDTDDMKELASVASGMDVATNQILYNLTRRGPEFDLMPWCAERKIPLMAYSPIEQGRLLDDPVLTEIAGQTGGTPASVALAWTMRGGNVIAIPKSSNLHHVQDNRKAAELRLSNDQLKRLDQTFSPPSRKTALEML</sequence>
<feature type="site" description="Lowers pKa of active site Tyr" evidence="3">
    <location>
        <position position="95"/>
    </location>
</feature>
<comment type="caution">
    <text evidence="5">The sequence shown here is derived from an EMBL/GenBank/DDBJ whole genome shotgun (WGS) entry which is preliminary data.</text>
</comment>
<dbReference type="CDD" id="cd19138">
    <property type="entry name" value="AKR_YeaE"/>
    <property type="match status" value="1"/>
</dbReference>
<accession>C4WK86</accession>
<feature type="active site" description="Proton donor" evidence="1">
    <location>
        <position position="70"/>
    </location>
</feature>
<evidence type="ECO:0000256" key="3">
    <source>
        <dbReference type="PIRSR" id="PIRSR000097-3"/>
    </source>
</evidence>
<dbReference type="HOGENOM" id="CLU_023205_2_3_5"/>
<dbReference type="SUPFAM" id="SSF51430">
    <property type="entry name" value="NAD(P)-linked oxidoreductase"/>
    <property type="match status" value="1"/>
</dbReference>
<name>C4WK86_9HYPH</name>
<dbReference type="EMBL" id="ACQA01000001">
    <property type="protein sequence ID" value="EEQ95917.1"/>
    <property type="molecule type" value="Genomic_DNA"/>
</dbReference>
<dbReference type="InterPro" id="IPR020471">
    <property type="entry name" value="AKR"/>
</dbReference>
<dbReference type="Gene3D" id="3.20.20.100">
    <property type="entry name" value="NADP-dependent oxidoreductase domain"/>
    <property type="match status" value="1"/>
</dbReference>
<feature type="domain" description="NADP-dependent oxidoreductase" evidence="4">
    <location>
        <begin position="32"/>
        <end position="280"/>
    </location>
</feature>
<organism evidence="5 6">
    <name type="scientific">Brucella intermedia LMG 3301</name>
    <dbReference type="NCBI Taxonomy" id="641118"/>
    <lineage>
        <taxon>Bacteria</taxon>
        <taxon>Pseudomonadati</taxon>
        <taxon>Pseudomonadota</taxon>
        <taxon>Alphaproteobacteria</taxon>
        <taxon>Hyphomicrobiales</taxon>
        <taxon>Brucellaceae</taxon>
        <taxon>Brucella/Ochrobactrum group</taxon>
        <taxon>Brucella</taxon>
    </lineage>
</organism>
<dbReference type="PANTHER" id="PTHR43638">
    <property type="entry name" value="OXIDOREDUCTASE, ALDO/KETO REDUCTASE FAMILY PROTEIN"/>
    <property type="match status" value="1"/>
</dbReference>
<dbReference type="GO" id="GO:0016491">
    <property type="term" value="F:oxidoreductase activity"/>
    <property type="evidence" value="ECO:0007669"/>
    <property type="project" value="InterPro"/>
</dbReference>
<proteinExistence type="predicted"/>
<evidence type="ECO:0000256" key="1">
    <source>
        <dbReference type="PIRSR" id="PIRSR000097-1"/>
    </source>
</evidence>
<reference evidence="5 6" key="1">
    <citation type="submission" date="2009-05" db="EMBL/GenBank/DDBJ databases">
        <authorList>
            <person name="Setubal J.C."/>
            <person name="Boyle S."/>
            <person name="Crasta O.R."/>
            <person name="Gillespie J.J."/>
            <person name="Kenyon R.W."/>
            <person name="Lu J."/>
            <person name="Mane S."/>
            <person name="Nagrani S."/>
            <person name="Shallom J.M."/>
            <person name="Shallom S."/>
            <person name="Shukla M."/>
            <person name="Snyder E.E."/>
            <person name="Sobral B.W."/>
            <person name="Wattam A.R."/>
            <person name="Will R."/>
            <person name="Williams K."/>
            <person name="Yoo H."/>
            <person name="Munk C."/>
            <person name="Tapia R."/>
            <person name="Green L."/>
            <person name="Rogers Y."/>
            <person name="Detter J.C."/>
            <person name="Bruce D."/>
            <person name="Brettin T.S."/>
            <person name="Tsolis R."/>
        </authorList>
    </citation>
    <scope>NUCLEOTIDE SEQUENCE [LARGE SCALE GENOMIC DNA]</scope>
    <source>
        <strain evidence="5 6">LMG 3301</strain>
    </source>
</reference>
<evidence type="ECO:0000313" key="6">
    <source>
        <dbReference type="Proteomes" id="UP000004386"/>
    </source>
</evidence>
<feature type="binding site" evidence="2">
    <location>
        <position position="128"/>
    </location>
    <ligand>
        <name>substrate</name>
    </ligand>
</feature>
<evidence type="ECO:0000256" key="2">
    <source>
        <dbReference type="PIRSR" id="PIRSR000097-2"/>
    </source>
</evidence>
<dbReference type="PIRSF" id="PIRSF000097">
    <property type="entry name" value="AKR"/>
    <property type="match status" value="1"/>
</dbReference>
<dbReference type="PRINTS" id="PR00069">
    <property type="entry name" value="ALDKETRDTASE"/>
</dbReference>
<dbReference type="InterPro" id="IPR036812">
    <property type="entry name" value="NAD(P)_OxRdtase_dom_sf"/>
</dbReference>
<dbReference type="AlphaFoldDB" id="C4WK86"/>
<dbReference type="InterPro" id="IPR023210">
    <property type="entry name" value="NADP_OxRdtase_dom"/>
</dbReference>